<protein>
    <submittedName>
        <fullName evidence="1">Uncharacterized protein</fullName>
    </submittedName>
</protein>
<dbReference type="AlphaFoldDB" id="A0A2H3TLL6"/>
<reference evidence="2" key="1">
    <citation type="submission" date="2016-09" db="EMBL/GenBank/DDBJ databases">
        <authorList>
            <person name="Guldener U."/>
        </authorList>
    </citation>
    <scope>NUCLEOTIDE SEQUENCE [LARGE SCALE GENOMIC DNA]</scope>
    <source>
        <strain evidence="2">V64-1</strain>
    </source>
</reference>
<dbReference type="Proteomes" id="UP000219369">
    <property type="component" value="Unassembled WGS sequence"/>
</dbReference>
<evidence type="ECO:0000313" key="1">
    <source>
        <dbReference type="EMBL" id="SCO82673.1"/>
    </source>
</evidence>
<name>A0A2H3TLL6_FUSOX</name>
<proteinExistence type="predicted"/>
<organism evidence="1 2">
    <name type="scientific">Fusarium oxysporum</name>
    <name type="common">Fusarium vascular wilt</name>
    <dbReference type="NCBI Taxonomy" id="5507"/>
    <lineage>
        <taxon>Eukaryota</taxon>
        <taxon>Fungi</taxon>
        <taxon>Dikarya</taxon>
        <taxon>Ascomycota</taxon>
        <taxon>Pezizomycotina</taxon>
        <taxon>Sordariomycetes</taxon>
        <taxon>Hypocreomycetidae</taxon>
        <taxon>Hypocreales</taxon>
        <taxon>Nectriaceae</taxon>
        <taxon>Fusarium</taxon>
        <taxon>Fusarium oxysporum species complex</taxon>
    </lineage>
</organism>
<gene>
    <name evidence="1" type="ORF">FRV6_06886</name>
</gene>
<dbReference type="EMBL" id="FMJY01000004">
    <property type="protein sequence ID" value="SCO82673.1"/>
    <property type="molecule type" value="Genomic_DNA"/>
</dbReference>
<sequence>MNKAHDTISDLNLLDGLNLDKENKILNNTLFSTSP</sequence>
<evidence type="ECO:0000313" key="2">
    <source>
        <dbReference type="Proteomes" id="UP000219369"/>
    </source>
</evidence>
<accession>A0A2H3TLL6</accession>